<comment type="caution">
    <text evidence="1">The sequence shown here is derived from an EMBL/GenBank/DDBJ whole genome shotgun (WGS) entry which is preliminary data.</text>
</comment>
<evidence type="ECO:0000313" key="2">
    <source>
        <dbReference type="Proteomes" id="UP001523216"/>
    </source>
</evidence>
<proteinExistence type="predicted"/>
<accession>A0ABT0XWX2</accession>
<dbReference type="RefSeq" id="WP_251798136.1">
    <property type="nucleotide sequence ID" value="NZ_JAMQOL010000015.1"/>
</dbReference>
<dbReference type="EMBL" id="JAMQOL010000015">
    <property type="protein sequence ID" value="MCM4078295.1"/>
    <property type="molecule type" value="Genomic_DNA"/>
</dbReference>
<reference evidence="1 2" key="1">
    <citation type="submission" date="2022-06" db="EMBL/GenBank/DDBJ databases">
        <title>Actinoplanes abujensis sp. nov., isolated from Nigerian arid soil.</title>
        <authorList>
            <person name="Ding P."/>
        </authorList>
    </citation>
    <scope>NUCLEOTIDE SEQUENCE [LARGE SCALE GENOMIC DNA]</scope>
    <source>
        <strain evidence="2">TRM88002</strain>
    </source>
</reference>
<evidence type="ECO:0000313" key="1">
    <source>
        <dbReference type="EMBL" id="MCM4078295.1"/>
    </source>
</evidence>
<sequence>MASDRNTDSNADARLARLTCLDPATATPAVELIDTALAFVGADPTYGQLWLPWARYAYRAARQLPTAGYDRVVAATRTYAETLRGEGHRQQAIGIWQELLGMRGQPADPADIEDRVALAADLHAVGRCGQALREIGDALTHARNQHSQQLGLVVSCTVVYQAMLTACRRNGDATRVRAGLPDVYQPGRPRYRLLVTDYLPGLEDHHDVCAVRLDALIDHAPAAPPGQRRAVLARLTADMNPGHCCGGPCEGGQS</sequence>
<name>A0ABT0XWX2_9ACTN</name>
<organism evidence="1 2">
    <name type="scientific">Paractinoplanes hotanensis</name>
    <dbReference type="NCBI Taxonomy" id="2906497"/>
    <lineage>
        <taxon>Bacteria</taxon>
        <taxon>Bacillati</taxon>
        <taxon>Actinomycetota</taxon>
        <taxon>Actinomycetes</taxon>
        <taxon>Micromonosporales</taxon>
        <taxon>Micromonosporaceae</taxon>
        <taxon>Paractinoplanes</taxon>
    </lineage>
</organism>
<dbReference type="Proteomes" id="UP001523216">
    <property type="component" value="Unassembled WGS sequence"/>
</dbReference>
<keyword evidence="2" id="KW-1185">Reference proteome</keyword>
<protein>
    <submittedName>
        <fullName evidence="1">Uncharacterized protein</fullName>
    </submittedName>
</protein>
<gene>
    <name evidence="1" type="ORF">LXN57_12035</name>
</gene>